<dbReference type="CDD" id="cd09232">
    <property type="entry name" value="Snurportin-1_C"/>
    <property type="match status" value="1"/>
</dbReference>
<evidence type="ECO:0000259" key="11">
    <source>
        <dbReference type="Pfam" id="PF21974"/>
    </source>
</evidence>
<dbReference type="InterPro" id="IPR047857">
    <property type="entry name" value="Snurportin1_C"/>
</dbReference>
<dbReference type="PANTHER" id="PTHR13403:SF6">
    <property type="entry name" value="SNURPORTIN-1"/>
    <property type="match status" value="1"/>
</dbReference>
<evidence type="ECO:0000256" key="7">
    <source>
        <dbReference type="ARBA" id="ARBA00022490"/>
    </source>
</evidence>
<evidence type="ECO:0000256" key="9">
    <source>
        <dbReference type="ARBA" id="ARBA00023242"/>
    </source>
</evidence>
<dbReference type="STRING" id="101127.A0A1X2GH74"/>
<dbReference type="Gene3D" id="3.30.470.30">
    <property type="entry name" value="DNA ligase/mRNA capping enzyme"/>
    <property type="match status" value="1"/>
</dbReference>
<comment type="similarity">
    <text evidence="4">Belongs to the snurportin family.</text>
</comment>
<reference evidence="12 13" key="1">
    <citation type="submission" date="2016-07" db="EMBL/GenBank/DDBJ databases">
        <title>Pervasive Adenine N6-methylation of Active Genes in Fungi.</title>
        <authorList>
            <consortium name="DOE Joint Genome Institute"/>
            <person name="Mondo S.J."/>
            <person name="Dannebaum R.O."/>
            <person name="Kuo R.C."/>
            <person name="Labutti K."/>
            <person name="Haridas S."/>
            <person name="Kuo A."/>
            <person name="Salamov A."/>
            <person name="Ahrendt S.R."/>
            <person name="Lipzen A."/>
            <person name="Sullivan W."/>
            <person name="Andreopoulos W.B."/>
            <person name="Clum A."/>
            <person name="Lindquist E."/>
            <person name="Daum C."/>
            <person name="Ramamoorthy G.K."/>
            <person name="Gryganskyi A."/>
            <person name="Culley D."/>
            <person name="Magnuson J.K."/>
            <person name="James T.Y."/>
            <person name="O'Malley M.A."/>
            <person name="Stajich J.E."/>
            <person name="Spatafora J.W."/>
            <person name="Visel A."/>
            <person name="Grigoriev I.V."/>
        </authorList>
    </citation>
    <scope>NUCLEOTIDE SEQUENCE [LARGE SCALE GENOMIC DNA]</scope>
    <source>
        <strain evidence="12 13">NRRL 3301</strain>
    </source>
</reference>
<dbReference type="Pfam" id="PF21974">
    <property type="entry name" value="SPN1_m3Gcap_bd"/>
    <property type="match status" value="1"/>
</dbReference>
<protein>
    <recommendedName>
        <fullName evidence="5">Snurportin-1</fullName>
    </recommendedName>
</protein>
<proteinExistence type="inferred from homology"/>
<keyword evidence="9" id="KW-0539">Nucleus</keyword>
<sequence length="357" mass="40740">MAEEAAGPIDTHKESSASQPPQPPKPPLNIATDHLKDGLSMKELAQQLDQYDHPRQSVLNRFQAPVSRQILQAERIQQALEWQRMHRNMNTNKARKLALGDLSSSDDDDDERPIYQSFATQGLKRSRDEDDDGPLDGRSIDRKFICLDRPREPDVSKKPPYAKFADKVMYAETMTEIPQNFRTDWVTMVCPVGKRCLVTAVNGQTTARARSGRIINRFQSRLPNGSISRGAGLSSDYSILDCVYEASTFTFYVLDVMCWKGYSIYDCDTDFRHFWLQTNVAQLDTPATTANQMYQFKPLLPVVTHETASLIKDIERNKYPYTVDGLLFYHRKSQYTTGTTPLVAWLPKDQLKAMFPE</sequence>
<keyword evidence="8" id="KW-0694">RNA-binding</keyword>
<feature type="region of interest" description="Disordered" evidence="10">
    <location>
        <begin position="100"/>
        <end position="137"/>
    </location>
</feature>
<evidence type="ECO:0000256" key="6">
    <source>
        <dbReference type="ARBA" id="ARBA00022448"/>
    </source>
</evidence>
<evidence type="ECO:0000256" key="2">
    <source>
        <dbReference type="ARBA" id="ARBA00004123"/>
    </source>
</evidence>
<evidence type="ECO:0000313" key="13">
    <source>
        <dbReference type="Proteomes" id="UP000242146"/>
    </source>
</evidence>
<comment type="function">
    <text evidence="1">Functions as an U snRNP-specific nuclear import adapter. Involved in the trimethylguanosine (m3G)-cap-dependent nuclear import of U snRNPs. Binds specifically to the terminal m3G-cap U snRNAs.</text>
</comment>
<dbReference type="InterPro" id="IPR017336">
    <property type="entry name" value="Snurportin-1"/>
</dbReference>
<keyword evidence="6" id="KW-0813">Transport</keyword>
<evidence type="ECO:0000256" key="5">
    <source>
        <dbReference type="ARBA" id="ARBA00016034"/>
    </source>
</evidence>
<dbReference type="AlphaFoldDB" id="A0A1X2GH74"/>
<name>A0A1X2GH74_9FUNG</name>
<dbReference type="EMBL" id="MCGT01000015">
    <property type="protein sequence ID" value="ORX53631.1"/>
    <property type="molecule type" value="Genomic_DNA"/>
</dbReference>
<organism evidence="12 13">
    <name type="scientific">Hesseltinella vesiculosa</name>
    <dbReference type="NCBI Taxonomy" id="101127"/>
    <lineage>
        <taxon>Eukaryota</taxon>
        <taxon>Fungi</taxon>
        <taxon>Fungi incertae sedis</taxon>
        <taxon>Mucoromycota</taxon>
        <taxon>Mucoromycotina</taxon>
        <taxon>Mucoromycetes</taxon>
        <taxon>Mucorales</taxon>
        <taxon>Cunninghamellaceae</taxon>
        <taxon>Hesseltinella</taxon>
    </lineage>
</organism>
<comment type="subcellular location">
    <subcellularLocation>
        <location evidence="3">Cytoplasm</location>
    </subcellularLocation>
    <subcellularLocation>
        <location evidence="2">Nucleus</location>
    </subcellularLocation>
</comment>
<dbReference type="PANTHER" id="PTHR13403">
    <property type="entry name" value="SNURPORTIN1 RNUT1 PROTEIN RNA, U TRANSPORTER 1"/>
    <property type="match status" value="1"/>
</dbReference>
<evidence type="ECO:0000313" key="12">
    <source>
        <dbReference type="EMBL" id="ORX53631.1"/>
    </source>
</evidence>
<evidence type="ECO:0000256" key="8">
    <source>
        <dbReference type="ARBA" id="ARBA00022884"/>
    </source>
</evidence>
<evidence type="ECO:0000256" key="4">
    <source>
        <dbReference type="ARBA" id="ARBA00007540"/>
    </source>
</evidence>
<keyword evidence="13" id="KW-1185">Reference proteome</keyword>
<dbReference type="GO" id="GO:0003723">
    <property type="term" value="F:RNA binding"/>
    <property type="evidence" value="ECO:0007669"/>
    <property type="project" value="UniProtKB-KW"/>
</dbReference>
<evidence type="ECO:0000256" key="1">
    <source>
        <dbReference type="ARBA" id="ARBA00003975"/>
    </source>
</evidence>
<dbReference type="GO" id="GO:0005634">
    <property type="term" value="C:nucleus"/>
    <property type="evidence" value="ECO:0007669"/>
    <property type="project" value="UniProtKB-SubCell"/>
</dbReference>
<dbReference type="GO" id="GO:0061015">
    <property type="term" value="P:snRNA import into nucleus"/>
    <property type="evidence" value="ECO:0007669"/>
    <property type="project" value="InterPro"/>
</dbReference>
<evidence type="ECO:0000256" key="3">
    <source>
        <dbReference type="ARBA" id="ARBA00004496"/>
    </source>
</evidence>
<keyword evidence="7" id="KW-0963">Cytoplasm</keyword>
<dbReference type="SUPFAM" id="SSF56091">
    <property type="entry name" value="DNA ligase/mRNA capping enzyme, catalytic domain"/>
    <property type="match status" value="1"/>
</dbReference>
<feature type="region of interest" description="Disordered" evidence="10">
    <location>
        <begin position="1"/>
        <end position="33"/>
    </location>
</feature>
<accession>A0A1X2GH74</accession>
<dbReference type="Proteomes" id="UP000242146">
    <property type="component" value="Unassembled WGS sequence"/>
</dbReference>
<dbReference type="GO" id="GO:0005737">
    <property type="term" value="C:cytoplasm"/>
    <property type="evidence" value="ECO:0007669"/>
    <property type="project" value="UniProtKB-SubCell"/>
</dbReference>
<dbReference type="OrthoDB" id="10003593at2759"/>
<evidence type="ECO:0000256" key="10">
    <source>
        <dbReference type="SAM" id="MobiDB-lite"/>
    </source>
</evidence>
<feature type="domain" description="Snurportin-1 m3G cap-binding" evidence="11">
    <location>
        <begin position="167"/>
        <end position="346"/>
    </location>
</feature>
<gene>
    <name evidence="12" type="ORF">DM01DRAFT_1383633</name>
</gene>
<comment type="caution">
    <text evidence="12">The sequence shown here is derived from an EMBL/GenBank/DDBJ whole genome shotgun (WGS) entry which is preliminary data.</text>
</comment>